<dbReference type="Proteomes" id="UP001433508">
    <property type="component" value="Unassembled WGS sequence"/>
</dbReference>
<organism evidence="1 2">
    <name type="scientific">Lipomyces kononenkoae</name>
    <name type="common">Yeast</name>
    <dbReference type="NCBI Taxonomy" id="34357"/>
    <lineage>
        <taxon>Eukaryota</taxon>
        <taxon>Fungi</taxon>
        <taxon>Dikarya</taxon>
        <taxon>Ascomycota</taxon>
        <taxon>Saccharomycotina</taxon>
        <taxon>Lipomycetes</taxon>
        <taxon>Lipomycetales</taxon>
        <taxon>Lipomycetaceae</taxon>
        <taxon>Lipomyces</taxon>
    </lineage>
</organism>
<sequence length="238" mass="27640">MTRELGTALCNRLWRVTKTLQTSKLDLEKLSINIDDILVQIDSQKTYVLARPMESFPAHLQQVRLVADNIERLMIERNYELEQVHTRLRGHKDTQAKEISRYNAMVDALPITAELRPEKIGDQFFRLDNFGMAHSDVPLWVTSREVRNAIQFHLQIQALQQEIDIIRAEVTRAMKWATENLRALIAYARANESGQRSEAIFVDKLWAGVQVARNFVENLDSMYSECTFLISERPYLGY</sequence>
<evidence type="ECO:0000313" key="1">
    <source>
        <dbReference type="EMBL" id="KAK9233764.1"/>
    </source>
</evidence>
<keyword evidence="2" id="KW-1185">Reference proteome</keyword>
<comment type="caution">
    <text evidence="1">The sequence shown here is derived from an EMBL/GenBank/DDBJ whole genome shotgun (WGS) entry which is preliminary data.</text>
</comment>
<reference evidence="2" key="1">
    <citation type="journal article" date="2024" name="Front. Bioeng. Biotechnol.">
        <title>Genome-scale model development and genomic sequencing of the oleaginous clade Lipomyces.</title>
        <authorList>
            <person name="Czajka J.J."/>
            <person name="Han Y."/>
            <person name="Kim J."/>
            <person name="Mondo S.J."/>
            <person name="Hofstad B.A."/>
            <person name="Robles A."/>
            <person name="Haridas S."/>
            <person name="Riley R."/>
            <person name="LaButti K."/>
            <person name="Pangilinan J."/>
            <person name="Andreopoulos W."/>
            <person name="Lipzen A."/>
            <person name="Yan J."/>
            <person name="Wang M."/>
            <person name="Ng V."/>
            <person name="Grigoriev I.V."/>
            <person name="Spatafora J.W."/>
            <person name="Magnuson J.K."/>
            <person name="Baker S.E."/>
            <person name="Pomraning K.R."/>
        </authorList>
    </citation>
    <scope>NUCLEOTIDE SEQUENCE [LARGE SCALE GENOMIC DNA]</scope>
    <source>
        <strain evidence="2">CBS 7786</strain>
    </source>
</reference>
<dbReference type="EMBL" id="MU971610">
    <property type="protein sequence ID" value="KAK9233764.1"/>
    <property type="molecule type" value="Genomic_DNA"/>
</dbReference>
<evidence type="ECO:0000313" key="2">
    <source>
        <dbReference type="Proteomes" id="UP001433508"/>
    </source>
</evidence>
<proteinExistence type="predicted"/>
<accession>A0ACC3SQ52</accession>
<name>A0ACC3SQ52_LIPKO</name>
<protein>
    <submittedName>
        <fullName evidence="1">Uncharacterized protein</fullName>
    </submittedName>
</protein>
<gene>
    <name evidence="1" type="ORF">V1525DRAFT_428881</name>
</gene>